<keyword evidence="1" id="KW-0812">Transmembrane</keyword>
<evidence type="ECO:0000313" key="2">
    <source>
        <dbReference type="EMBL" id="PWH86851.1"/>
    </source>
</evidence>
<protein>
    <recommendedName>
        <fullName evidence="4">Type IX secretion system membrane protein PorP/SprF</fullName>
    </recommendedName>
</protein>
<name>A0A2U2XGL7_9FLAO</name>
<reference evidence="2 3" key="1">
    <citation type="submission" date="2018-05" db="EMBL/GenBank/DDBJ databases">
        <title>Brumimicrobium oceani sp. nov., isolated from coastal sediment.</title>
        <authorList>
            <person name="Kou Y."/>
        </authorList>
    </citation>
    <scope>NUCLEOTIDE SEQUENCE [LARGE SCALE GENOMIC DNA]</scope>
    <source>
        <strain evidence="2 3">C305</strain>
    </source>
</reference>
<dbReference type="EMBL" id="QFRJ01000001">
    <property type="protein sequence ID" value="PWH86851.1"/>
    <property type="molecule type" value="Genomic_DNA"/>
</dbReference>
<comment type="caution">
    <text evidence="2">The sequence shown here is derived from an EMBL/GenBank/DDBJ whole genome shotgun (WGS) entry which is preliminary data.</text>
</comment>
<organism evidence="2 3">
    <name type="scientific">Brumimicrobium oceani</name>
    <dbReference type="NCBI Taxonomy" id="2100725"/>
    <lineage>
        <taxon>Bacteria</taxon>
        <taxon>Pseudomonadati</taxon>
        <taxon>Bacteroidota</taxon>
        <taxon>Flavobacteriia</taxon>
        <taxon>Flavobacteriales</taxon>
        <taxon>Crocinitomicaceae</taxon>
        <taxon>Brumimicrobium</taxon>
    </lineage>
</organism>
<sequence>MIFIKSKLFTLGFVLILEVNFNYIYHTLKRRLLYHYHKYFSILIAGIFTFQISAQDFHFSQMKFTPMNVNPSLAGLSGKYNAIAIYRTQWNSVASPYTTLGASFDANLNSPSNRKGFLAGGLNFYHDLAGDLKMTSSNVNFNIAYHLRLNRNSTLGLGVQIGYAQRGLGQVKGYFASQYDGNDFDQSISSGENFGSRNTGYVDVGTGIVFKHNSLRKGTFNANGFMFTAGLAAYHLTRPSYSFIQGGNDDLFIRYSAFVETEFRLDNASFTLLPAVYYQRQGSHQEILFGAYVKYYFIESTNKTNMRNDFSLGYGAFYRFGDAFVNKLLLDFSSYAVGIAYDINISSLTQASKGRGGVEFMFRYYFDESLQRRIR</sequence>
<keyword evidence="3" id="KW-1185">Reference proteome</keyword>
<keyword evidence="1" id="KW-1133">Transmembrane helix</keyword>
<gene>
    <name evidence="2" type="ORF">DIT68_00895</name>
</gene>
<dbReference type="Proteomes" id="UP000245370">
    <property type="component" value="Unassembled WGS sequence"/>
</dbReference>
<dbReference type="AlphaFoldDB" id="A0A2U2XGL7"/>
<keyword evidence="1" id="KW-0472">Membrane</keyword>
<accession>A0A2U2XGL7</accession>
<reference evidence="2 3" key="2">
    <citation type="submission" date="2018-05" db="EMBL/GenBank/DDBJ databases">
        <authorList>
            <person name="Lanie J.A."/>
            <person name="Ng W.-L."/>
            <person name="Kazmierczak K.M."/>
            <person name="Andrzejewski T.M."/>
            <person name="Davidsen T.M."/>
            <person name="Wayne K.J."/>
            <person name="Tettelin H."/>
            <person name="Glass J.I."/>
            <person name="Rusch D."/>
            <person name="Podicherti R."/>
            <person name="Tsui H.-C.T."/>
            <person name="Winkler M.E."/>
        </authorList>
    </citation>
    <scope>NUCLEOTIDE SEQUENCE [LARGE SCALE GENOMIC DNA]</scope>
    <source>
        <strain evidence="2 3">C305</strain>
    </source>
</reference>
<evidence type="ECO:0008006" key="4">
    <source>
        <dbReference type="Google" id="ProtNLM"/>
    </source>
</evidence>
<dbReference type="NCBIfam" id="TIGR03519">
    <property type="entry name" value="T9SS_PorP_fam"/>
    <property type="match status" value="1"/>
</dbReference>
<feature type="transmembrane region" description="Helical" evidence="1">
    <location>
        <begin position="36"/>
        <end position="54"/>
    </location>
</feature>
<evidence type="ECO:0000256" key="1">
    <source>
        <dbReference type="SAM" id="Phobius"/>
    </source>
</evidence>
<dbReference type="InterPro" id="IPR019861">
    <property type="entry name" value="PorP/SprF_Bacteroidetes"/>
</dbReference>
<dbReference type="Pfam" id="PF11751">
    <property type="entry name" value="PorP_SprF"/>
    <property type="match status" value="1"/>
</dbReference>
<proteinExistence type="predicted"/>
<evidence type="ECO:0000313" key="3">
    <source>
        <dbReference type="Proteomes" id="UP000245370"/>
    </source>
</evidence>